<feature type="domain" description="Acyl-CoA dehydrogenase/oxidase C-terminal" evidence="11">
    <location>
        <begin position="285"/>
        <end position="449"/>
    </location>
</feature>
<organism evidence="15 16">
    <name type="scientific">Pacificimonas flava</name>
    <dbReference type="NCBI Taxonomy" id="1234595"/>
    <lineage>
        <taxon>Bacteria</taxon>
        <taxon>Pseudomonadati</taxon>
        <taxon>Pseudomonadota</taxon>
        <taxon>Alphaproteobacteria</taxon>
        <taxon>Sphingomonadales</taxon>
        <taxon>Sphingosinicellaceae</taxon>
        <taxon>Pacificimonas</taxon>
    </lineage>
</organism>
<feature type="domain" description="Acetyl-CoA dehydrogenase-like C-terminal" evidence="14">
    <location>
        <begin position="466"/>
        <end position="583"/>
    </location>
</feature>
<sequence length="588" mass="62290">MSYTAPIRDQRFALETSADLASLQALDAFSAVDDDLVDAILTESGRFAAGVFAPLNRVGDQVGATLKDGIVTLPDGFREAYRQYVEGGWGSLGGAAEHGGQGLPFALATACQEQLTSANMAFSLCPMLTLGSIEALTAHASPHLQATYLTRLISGEWTGTMNLTEPQAGSDVGALRTVAVPAGDGTWRIKGQKIYITWGEHDVADNIVHLVLARTPDAPAGTKGISLFVVPKFLPDENGNFTKRNDLTCVGLEEKLGIHASPTCTMSYGDNDACTGFIVGEELGGMRAMFTMMNHARINVGLQGVAIAERAYQQAARYARERVQSAKIGDPARTPAPIIEHADVRRMLMTMRAVTEGTRALTYANAAAVDRAHALPEGDERRAAKGRADLLTPITKAYATDMGVEMASLGVQVHGGMGYVEETGAAQHYRDARIAPIYEGTNGIQALDLTGRKLNMDGGAHWRALAEEMRADVERVPAAMRVALAGAVQAFVDGASWLSAEGRDPNDAAAGAQPFCRLAGHTICAWLLAKQAGEAQRRLADGKDEAFLTAKIATANVFVTQIAPQAAALLPAVTAGQDPLYAVPGDML</sequence>
<evidence type="ECO:0000256" key="1">
    <source>
        <dbReference type="ARBA" id="ARBA00001974"/>
    </source>
</evidence>
<dbReference type="SUPFAM" id="SSF47203">
    <property type="entry name" value="Acyl-CoA dehydrogenase C-terminal domain-like"/>
    <property type="match status" value="1"/>
</dbReference>
<dbReference type="InterPro" id="IPR013786">
    <property type="entry name" value="AcylCoA_DH/ox_N"/>
</dbReference>
<keyword evidence="3 10" id="KW-0285">Flavoprotein</keyword>
<dbReference type="EMBL" id="AMRV01000017">
    <property type="protein sequence ID" value="EMD81749.1"/>
    <property type="molecule type" value="Genomic_DNA"/>
</dbReference>
<dbReference type="Proteomes" id="UP000011717">
    <property type="component" value="Unassembled WGS sequence"/>
</dbReference>
<evidence type="ECO:0000256" key="9">
    <source>
        <dbReference type="ARBA" id="ARBA00069043"/>
    </source>
</evidence>
<accession>M2T5I9</accession>
<dbReference type="InterPro" id="IPR009100">
    <property type="entry name" value="AcylCoA_DH/oxidase_NM_dom_sf"/>
</dbReference>
<dbReference type="InterPro" id="IPR046373">
    <property type="entry name" value="Acyl-CoA_Oxase/DH_mid-dom_sf"/>
</dbReference>
<evidence type="ECO:0000256" key="3">
    <source>
        <dbReference type="ARBA" id="ARBA00022630"/>
    </source>
</evidence>
<keyword evidence="4 10" id="KW-0274">FAD</keyword>
<evidence type="ECO:0000259" key="13">
    <source>
        <dbReference type="Pfam" id="PF02771"/>
    </source>
</evidence>
<evidence type="ECO:0000256" key="6">
    <source>
        <dbReference type="ARBA" id="ARBA00051388"/>
    </source>
</evidence>
<dbReference type="RefSeq" id="WP_008603870.1">
    <property type="nucleotide sequence ID" value="NZ_AMRV01000017.1"/>
</dbReference>
<evidence type="ECO:0000259" key="12">
    <source>
        <dbReference type="Pfam" id="PF02770"/>
    </source>
</evidence>
<dbReference type="InterPro" id="IPR052166">
    <property type="entry name" value="Diverse_Acyl-CoA_DH"/>
</dbReference>
<dbReference type="InterPro" id="IPR025878">
    <property type="entry name" value="Acyl-CoA_dh-like_C_dom"/>
</dbReference>
<evidence type="ECO:0000256" key="7">
    <source>
        <dbReference type="ARBA" id="ARBA00058683"/>
    </source>
</evidence>
<proteinExistence type="inferred from homology"/>
<dbReference type="PANTHER" id="PTHR42803:SF1">
    <property type="entry name" value="BROAD-SPECIFICITY LINEAR ACYL-COA DEHYDROGENASE FADE5"/>
    <property type="match status" value="1"/>
</dbReference>
<comment type="function">
    <text evidence="7">Involved in the assimilation of dimethylsulphoniopropionate (DMSP), an important compound in the fixation of carbon in marine phytoplankton, by mediating the conversion of 3-(methylthio)propanoyl-CoA (MMPA-CoA) to 3-(methylthio)acryloyl-CoA (MTA-CoA).</text>
</comment>
<comment type="similarity">
    <text evidence="2 10">Belongs to the acyl-CoA dehydrogenase family.</text>
</comment>
<evidence type="ECO:0000256" key="4">
    <source>
        <dbReference type="ARBA" id="ARBA00022827"/>
    </source>
</evidence>
<evidence type="ECO:0000259" key="14">
    <source>
        <dbReference type="Pfam" id="PF12806"/>
    </source>
</evidence>
<dbReference type="InterPro" id="IPR036250">
    <property type="entry name" value="AcylCo_DH-like_C"/>
</dbReference>
<comment type="cofactor">
    <cofactor evidence="1 10">
        <name>FAD</name>
        <dbReference type="ChEBI" id="CHEBI:57692"/>
    </cofactor>
</comment>
<evidence type="ECO:0000259" key="11">
    <source>
        <dbReference type="Pfam" id="PF00441"/>
    </source>
</evidence>
<dbReference type="InterPro" id="IPR009075">
    <property type="entry name" value="AcylCo_DH/oxidase_C"/>
</dbReference>
<feature type="domain" description="Acyl-CoA oxidase/dehydrogenase middle" evidence="12">
    <location>
        <begin position="161"/>
        <end position="267"/>
    </location>
</feature>
<dbReference type="InterPro" id="IPR037069">
    <property type="entry name" value="AcylCoA_DH/ox_N_sf"/>
</dbReference>
<evidence type="ECO:0000256" key="2">
    <source>
        <dbReference type="ARBA" id="ARBA00009347"/>
    </source>
</evidence>
<evidence type="ECO:0000313" key="16">
    <source>
        <dbReference type="Proteomes" id="UP000011717"/>
    </source>
</evidence>
<evidence type="ECO:0000256" key="5">
    <source>
        <dbReference type="ARBA" id="ARBA00023002"/>
    </source>
</evidence>
<evidence type="ECO:0000313" key="15">
    <source>
        <dbReference type="EMBL" id="EMD81749.1"/>
    </source>
</evidence>
<name>M2T5I9_9SPHN</name>
<dbReference type="Pfam" id="PF02770">
    <property type="entry name" value="Acyl-CoA_dh_M"/>
    <property type="match status" value="1"/>
</dbReference>
<evidence type="ECO:0000256" key="10">
    <source>
        <dbReference type="RuleBase" id="RU362125"/>
    </source>
</evidence>
<dbReference type="GO" id="GO:0050660">
    <property type="term" value="F:flavin adenine dinucleotide binding"/>
    <property type="evidence" value="ECO:0007669"/>
    <property type="project" value="InterPro"/>
</dbReference>
<keyword evidence="16" id="KW-1185">Reference proteome</keyword>
<dbReference type="Pfam" id="PF12806">
    <property type="entry name" value="Acyl-CoA_dh_C"/>
    <property type="match status" value="1"/>
</dbReference>
<reference evidence="15 16" key="1">
    <citation type="journal article" date="2013" name="Genome Announc.">
        <title>Draft Genome Sequence of Strain JLT2015T, Belonging to the Family Sphingomonadaceae of the Alphaproteobacteria.</title>
        <authorList>
            <person name="Tang K."/>
            <person name="Liu K."/>
            <person name="Li S."/>
            <person name="Jiao N."/>
        </authorList>
    </citation>
    <scope>NUCLEOTIDE SEQUENCE [LARGE SCALE GENOMIC DNA]</scope>
    <source>
        <strain evidence="15 16">JLT2015</strain>
    </source>
</reference>
<dbReference type="Gene3D" id="2.40.110.10">
    <property type="entry name" value="Butyryl-CoA Dehydrogenase, subunit A, domain 2"/>
    <property type="match status" value="1"/>
</dbReference>
<dbReference type="SUPFAM" id="SSF56645">
    <property type="entry name" value="Acyl-CoA dehydrogenase NM domain-like"/>
    <property type="match status" value="1"/>
</dbReference>
<dbReference type="Pfam" id="PF00441">
    <property type="entry name" value="Acyl-CoA_dh_1"/>
    <property type="match status" value="1"/>
</dbReference>
<dbReference type="Gene3D" id="1.20.140.10">
    <property type="entry name" value="Butyryl-CoA Dehydrogenase, subunit A, domain 3"/>
    <property type="match status" value="1"/>
</dbReference>
<dbReference type="OrthoDB" id="9807883at2"/>
<dbReference type="EC" id="1.3.99.41" evidence="8"/>
<comment type="catalytic activity">
    <reaction evidence="6">
        <text>3-(methylsulfanyl)propanoyl-CoA + oxidized [electron-transfer flavoprotein] + H(+) = 3-(methylsulfanyl)acryloyl-CoA + reduced [electron-transfer flavoprotein]</text>
        <dbReference type="Rhea" id="RHEA:52612"/>
        <dbReference type="Rhea" id="RHEA-COMP:10685"/>
        <dbReference type="Rhea" id="RHEA-COMP:10686"/>
        <dbReference type="ChEBI" id="CHEBI:15378"/>
        <dbReference type="ChEBI" id="CHEBI:57692"/>
        <dbReference type="ChEBI" id="CHEBI:58307"/>
        <dbReference type="ChEBI" id="CHEBI:82815"/>
        <dbReference type="ChEBI" id="CHEBI:84994"/>
        <dbReference type="EC" id="1.3.99.41"/>
    </reaction>
    <physiologicalReaction direction="left-to-right" evidence="6">
        <dbReference type="Rhea" id="RHEA:52613"/>
    </physiologicalReaction>
</comment>
<dbReference type="GO" id="GO:0016627">
    <property type="term" value="F:oxidoreductase activity, acting on the CH-CH group of donors"/>
    <property type="evidence" value="ECO:0007669"/>
    <property type="project" value="InterPro"/>
</dbReference>
<dbReference type="AlphaFoldDB" id="M2T5I9"/>
<dbReference type="Pfam" id="PF02771">
    <property type="entry name" value="Acyl-CoA_dh_N"/>
    <property type="match status" value="1"/>
</dbReference>
<protein>
    <recommendedName>
        <fullName evidence="9">3-methylmercaptopropionyl-CoA dehydrogenase</fullName>
        <ecNumber evidence="8">1.3.99.41</ecNumber>
    </recommendedName>
</protein>
<dbReference type="InterPro" id="IPR006091">
    <property type="entry name" value="Acyl-CoA_Oxase/DH_mid-dom"/>
</dbReference>
<dbReference type="Gene3D" id="1.10.540.10">
    <property type="entry name" value="Acyl-CoA dehydrogenase/oxidase, N-terminal domain"/>
    <property type="match status" value="1"/>
</dbReference>
<comment type="caution">
    <text evidence="15">The sequence shown here is derived from an EMBL/GenBank/DDBJ whole genome shotgun (WGS) entry which is preliminary data.</text>
</comment>
<evidence type="ECO:0000256" key="8">
    <source>
        <dbReference type="ARBA" id="ARBA00066694"/>
    </source>
</evidence>
<dbReference type="FunFam" id="2.40.110.10:FF:000031">
    <property type="entry name" value="Acyl-CoA dehydrogenase, putative"/>
    <property type="match status" value="1"/>
</dbReference>
<dbReference type="PANTHER" id="PTHR42803">
    <property type="entry name" value="ACYL-COA DEHYDROGENASE"/>
    <property type="match status" value="1"/>
</dbReference>
<dbReference type="PATRIC" id="fig|1234595.3.peg.2909"/>
<keyword evidence="5 10" id="KW-0560">Oxidoreductase</keyword>
<gene>
    <name evidence="15" type="ORF">C725_2906</name>
</gene>
<feature type="domain" description="Acyl-CoA dehydrogenase/oxidase N-terminal" evidence="13">
    <location>
        <begin position="78"/>
        <end position="156"/>
    </location>
</feature>